<evidence type="ECO:0000313" key="1">
    <source>
        <dbReference type="EMBL" id="CAA9379054.1"/>
    </source>
</evidence>
<gene>
    <name evidence="1" type="ORF">AVDCRST_MAG94-4757</name>
</gene>
<feature type="non-terminal residue" evidence="1">
    <location>
        <position position="44"/>
    </location>
</feature>
<proteinExistence type="predicted"/>
<accession>A0A6J4NCK9</accession>
<organism evidence="1">
    <name type="scientific">uncultured Leptolyngbya sp</name>
    <dbReference type="NCBI Taxonomy" id="332963"/>
    <lineage>
        <taxon>Bacteria</taxon>
        <taxon>Bacillati</taxon>
        <taxon>Cyanobacteriota</taxon>
        <taxon>Cyanophyceae</taxon>
        <taxon>Leptolyngbyales</taxon>
        <taxon>Leptolyngbyaceae</taxon>
        <taxon>Leptolyngbya group</taxon>
        <taxon>Leptolyngbya</taxon>
        <taxon>environmental samples</taxon>
    </lineage>
</organism>
<dbReference type="AlphaFoldDB" id="A0A6J4NCK9"/>
<reference evidence="1" key="1">
    <citation type="submission" date="2020-02" db="EMBL/GenBank/DDBJ databases">
        <authorList>
            <person name="Meier V. D."/>
        </authorList>
    </citation>
    <scope>NUCLEOTIDE SEQUENCE</scope>
    <source>
        <strain evidence="1">AVDCRST_MAG94</strain>
    </source>
</reference>
<sequence>ACRTHRSLLDYWASQQCWLEPATGFRKYQFAGSEHWFKVFPQIL</sequence>
<protein>
    <submittedName>
        <fullName evidence="1">Uncharacterized protein</fullName>
    </submittedName>
</protein>
<feature type="non-terminal residue" evidence="1">
    <location>
        <position position="1"/>
    </location>
</feature>
<dbReference type="EMBL" id="CADCTY010001634">
    <property type="protein sequence ID" value="CAA9379054.1"/>
    <property type="molecule type" value="Genomic_DNA"/>
</dbReference>
<name>A0A6J4NCK9_9CYAN</name>